<dbReference type="OrthoDB" id="1898799at2759"/>
<gene>
    <name evidence="1" type="ORF">J1N35_022942</name>
</gene>
<dbReference type="EMBL" id="JAIQCV010000007">
    <property type="protein sequence ID" value="KAH1083181.1"/>
    <property type="molecule type" value="Genomic_DNA"/>
</dbReference>
<sequence length="76" mass="8860">MASFLESFLASKAAEYMVDTTVAQLSYVFKHDNKFQNLWGKVEELNCARQRVQQSVDEAKRNGEKIFDNVERWLTV</sequence>
<dbReference type="AlphaFoldDB" id="A0A9D4A1M1"/>
<protein>
    <submittedName>
        <fullName evidence="1">Uncharacterized protein</fullName>
    </submittedName>
</protein>
<keyword evidence="2" id="KW-1185">Reference proteome</keyword>
<evidence type="ECO:0000313" key="2">
    <source>
        <dbReference type="Proteomes" id="UP000828251"/>
    </source>
</evidence>
<proteinExistence type="predicted"/>
<name>A0A9D4A1M1_9ROSI</name>
<reference evidence="1 2" key="1">
    <citation type="journal article" date="2021" name="Plant Biotechnol. J.">
        <title>Multi-omics assisted identification of the key and species-specific regulatory components of drought-tolerant mechanisms in Gossypium stocksii.</title>
        <authorList>
            <person name="Yu D."/>
            <person name="Ke L."/>
            <person name="Zhang D."/>
            <person name="Wu Y."/>
            <person name="Sun Y."/>
            <person name="Mei J."/>
            <person name="Sun J."/>
            <person name="Sun Y."/>
        </authorList>
    </citation>
    <scope>NUCLEOTIDE SEQUENCE [LARGE SCALE GENOMIC DNA]</scope>
    <source>
        <strain evidence="2">cv. E1</strain>
        <tissue evidence="1">Leaf</tissue>
    </source>
</reference>
<accession>A0A9D4A1M1</accession>
<organism evidence="1 2">
    <name type="scientific">Gossypium stocksii</name>
    <dbReference type="NCBI Taxonomy" id="47602"/>
    <lineage>
        <taxon>Eukaryota</taxon>
        <taxon>Viridiplantae</taxon>
        <taxon>Streptophyta</taxon>
        <taxon>Embryophyta</taxon>
        <taxon>Tracheophyta</taxon>
        <taxon>Spermatophyta</taxon>
        <taxon>Magnoliopsida</taxon>
        <taxon>eudicotyledons</taxon>
        <taxon>Gunneridae</taxon>
        <taxon>Pentapetalae</taxon>
        <taxon>rosids</taxon>
        <taxon>malvids</taxon>
        <taxon>Malvales</taxon>
        <taxon>Malvaceae</taxon>
        <taxon>Malvoideae</taxon>
        <taxon>Gossypium</taxon>
    </lineage>
</organism>
<evidence type="ECO:0000313" key="1">
    <source>
        <dbReference type="EMBL" id="KAH1083181.1"/>
    </source>
</evidence>
<comment type="caution">
    <text evidence="1">The sequence shown here is derived from an EMBL/GenBank/DDBJ whole genome shotgun (WGS) entry which is preliminary data.</text>
</comment>
<dbReference type="Proteomes" id="UP000828251">
    <property type="component" value="Unassembled WGS sequence"/>
</dbReference>